<dbReference type="AlphaFoldDB" id="A0A9W5WT91"/>
<name>A0A9W5WT91_BABOV</name>
<sequence length="356" mass="39538">MKFRGEFKVENLHYFVGCLMSLGKLALEHPDPMSALLRITKNKISIVTKTVLHSEAFFEMDIDELFHSPYLLEGNDDGTIALNVSVNSLYETLNASVNSEYASLKLKRNNQMTSLSVTFPDPALPSISITLDIAIIPTEEYNKAESLIPEIPPCTCNIGLTKFQSIICYLESANKIGNEFTEFEVYRNNGLKTIETDDIEDVESTNKRSKLNTKDELLLAASNSGSVVFKGNKHSNGKDSGKDDKNTNMLLKLKSPGLLAELETTFHGMRSFPSHSVTETQEHTGKNPKTVLSTESVYNLCKNAIDSIIFNKHEALLVAAIPDDYESAEWTFFVLSVTALNSCQIIFMIPNHVPVA</sequence>
<dbReference type="EMBL" id="BLIY01000001">
    <property type="protein sequence ID" value="GFE52605.1"/>
    <property type="molecule type" value="Genomic_DNA"/>
</dbReference>
<comment type="caution">
    <text evidence="1">The sequence shown here is derived from an EMBL/GenBank/DDBJ whole genome shotgun (WGS) entry which is preliminary data.</text>
</comment>
<accession>A0A9W5WT91</accession>
<protein>
    <submittedName>
        <fullName evidence="1">Uncharacterized protein</fullName>
    </submittedName>
</protein>
<dbReference type="GO" id="GO:0030896">
    <property type="term" value="C:checkpoint clamp complex"/>
    <property type="evidence" value="ECO:0007669"/>
    <property type="project" value="InterPro"/>
</dbReference>
<dbReference type="OrthoDB" id="364872at2759"/>
<dbReference type="Proteomes" id="UP001057455">
    <property type="component" value="Unassembled WGS sequence"/>
</dbReference>
<dbReference type="Gene3D" id="3.70.10.10">
    <property type="match status" value="1"/>
</dbReference>
<dbReference type="GO" id="GO:0000077">
    <property type="term" value="P:DNA damage checkpoint signaling"/>
    <property type="evidence" value="ECO:0007669"/>
    <property type="project" value="InterPro"/>
</dbReference>
<evidence type="ECO:0000313" key="2">
    <source>
        <dbReference type="Proteomes" id="UP001057455"/>
    </source>
</evidence>
<organism evidence="1 2">
    <name type="scientific">Babesia ovis</name>
    <dbReference type="NCBI Taxonomy" id="5869"/>
    <lineage>
        <taxon>Eukaryota</taxon>
        <taxon>Sar</taxon>
        <taxon>Alveolata</taxon>
        <taxon>Apicomplexa</taxon>
        <taxon>Aconoidasida</taxon>
        <taxon>Piroplasmida</taxon>
        <taxon>Babesiidae</taxon>
        <taxon>Babesia</taxon>
    </lineage>
</organism>
<gene>
    <name evidence="1" type="ORF">BaOVIS_000090</name>
</gene>
<dbReference type="InterPro" id="IPR007150">
    <property type="entry name" value="HUS1/Mec3"/>
</dbReference>
<evidence type="ECO:0000313" key="1">
    <source>
        <dbReference type="EMBL" id="GFE52605.1"/>
    </source>
</evidence>
<dbReference type="Pfam" id="PF04005">
    <property type="entry name" value="Hus1"/>
    <property type="match status" value="1"/>
</dbReference>
<reference evidence="1" key="1">
    <citation type="submission" date="2019-12" db="EMBL/GenBank/DDBJ databases">
        <title>Genome sequence of Babesia ovis.</title>
        <authorList>
            <person name="Yamagishi J."/>
            <person name="Sevinc F."/>
            <person name="Xuan X."/>
        </authorList>
    </citation>
    <scope>NUCLEOTIDE SEQUENCE</scope>
    <source>
        <strain evidence="1">Selcuk</strain>
    </source>
</reference>
<proteinExistence type="predicted"/>
<keyword evidence="2" id="KW-1185">Reference proteome</keyword>